<name>A0A6C0L2Q9_9ZZZZ</name>
<protein>
    <submittedName>
        <fullName evidence="2">Uncharacterized protein</fullName>
    </submittedName>
</protein>
<feature type="region of interest" description="Disordered" evidence="1">
    <location>
        <begin position="12"/>
        <end position="37"/>
    </location>
</feature>
<reference evidence="2" key="1">
    <citation type="journal article" date="2020" name="Nature">
        <title>Giant virus diversity and host interactions through global metagenomics.</title>
        <authorList>
            <person name="Schulz F."/>
            <person name="Roux S."/>
            <person name="Paez-Espino D."/>
            <person name="Jungbluth S."/>
            <person name="Walsh D.A."/>
            <person name="Denef V.J."/>
            <person name="McMahon K.D."/>
            <person name="Konstantinidis K.T."/>
            <person name="Eloe-Fadrosh E.A."/>
            <person name="Kyrpides N.C."/>
            <person name="Woyke T."/>
        </authorList>
    </citation>
    <scope>NUCLEOTIDE SEQUENCE</scope>
    <source>
        <strain evidence="2">GVMAG-S-ERX555907-63</strain>
    </source>
</reference>
<proteinExistence type="predicted"/>
<evidence type="ECO:0000256" key="1">
    <source>
        <dbReference type="SAM" id="MobiDB-lite"/>
    </source>
</evidence>
<sequence>MVNKNYKYYELNSNGYDDDDDDSNSVFSDDSYESDSSFDSYVSTYSNDCFEPSEPENSLLNILVLNCKKVNKIDVIHPNPIDFVSILENVPFTHLTNLKTGEKIKQQK</sequence>
<accession>A0A6C0L2Q9</accession>
<evidence type="ECO:0000313" key="2">
    <source>
        <dbReference type="EMBL" id="QHU23137.1"/>
    </source>
</evidence>
<dbReference type="EMBL" id="MN741024">
    <property type="protein sequence ID" value="QHU23137.1"/>
    <property type="molecule type" value="Genomic_DNA"/>
</dbReference>
<feature type="compositionally biased region" description="Low complexity" evidence="1">
    <location>
        <begin position="24"/>
        <end position="37"/>
    </location>
</feature>
<organism evidence="2">
    <name type="scientific">viral metagenome</name>
    <dbReference type="NCBI Taxonomy" id="1070528"/>
    <lineage>
        <taxon>unclassified sequences</taxon>
        <taxon>metagenomes</taxon>
        <taxon>organismal metagenomes</taxon>
    </lineage>
</organism>
<dbReference type="AlphaFoldDB" id="A0A6C0L2Q9"/>